<dbReference type="STRING" id="637905.SVI_2432"/>
<protein>
    <recommendedName>
        <fullName evidence="3">Fis family transcriptional regulator</fullName>
    </recommendedName>
</protein>
<keyword evidence="2" id="KW-1185">Reference proteome</keyword>
<organism evidence="1 2">
    <name type="scientific">Shewanella violacea (strain JCM 10179 / CIP 106290 / LMG 19151 / DSS12)</name>
    <dbReference type="NCBI Taxonomy" id="637905"/>
    <lineage>
        <taxon>Bacteria</taxon>
        <taxon>Pseudomonadati</taxon>
        <taxon>Pseudomonadota</taxon>
        <taxon>Gammaproteobacteria</taxon>
        <taxon>Alteromonadales</taxon>
        <taxon>Shewanellaceae</taxon>
        <taxon>Shewanella</taxon>
    </lineage>
</organism>
<dbReference type="HOGENOM" id="CLU_150651_1_0_6"/>
<gene>
    <name evidence="1" type="ordered locus">SVI_2432</name>
</gene>
<dbReference type="Proteomes" id="UP000002350">
    <property type="component" value="Chromosome"/>
</dbReference>
<dbReference type="eggNOG" id="ENOG50330NG">
    <property type="taxonomic scope" value="Bacteria"/>
</dbReference>
<dbReference type="KEGG" id="svo:SVI_2432"/>
<dbReference type="OrthoDB" id="6996126at2"/>
<evidence type="ECO:0000313" key="1">
    <source>
        <dbReference type="EMBL" id="BAJ02403.1"/>
    </source>
</evidence>
<dbReference type="RefSeq" id="WP_013051707.1">
    <property type="nucleotide sequence ID" value="NC_014012.1"/>
</dbReference>
<dbReference type="AlphaFoldDB" id="D4ZL54"/>
<reference evidence="2" key="1">
    <citation type="journal article" date="2010" name="Mol. Biosyst.">
        <title>Complete genome sequence and comparative analysis of Shewanella violacea, a psychrophilic and piezophilic bacterium from deep sea floor sediments.</title>
        <authorList>
            <person name="Aono E."/>
            <person name="Baba T."/>
            <person name="Ara T."/>
            <person name="Nishi T."/>
            <person name="Nakamichi T."/>
            <person name="Inamoto E."/>
            <person name="Toyonaga H."/>
            <person name="Hasegawa M."/>
            <person name="Takai Y."/>
            <person name="Okumura Y."/>
            <person name="Baba M."/>
            <person name="Tomita M."/>
            <person name="Kato C."/>
            <person name="Oshima T."/>
            <person name="Nakasone K."/>
            <person name="Mori H."/>
        </authorList>
    </citation>
    <scope>NUCLEOTIDE SEQUENCE [LARGE SCALE GENOMIC DNA]</scope>
    <source>
        <strain evidence="2">JCM 10179 / CIP 106290 / LMG 19151 / DSS12</strain>
    </source>
</reference>
<proteinExistence type="predicted"/>
<name>D4ZL54_SHEVD</name>
<sequence length="116" mass="13309">MRKSDKKIENSLRESLTQVCELALEQVEGFAWITHLVNYHKFPQSLRIVCVFNTNAELSEAKANKQDEYLIGLIEQELAKVAIKIGDLTNKVSFDTEEKCSSQAEGKWDRRLQGHK</sequence>
<evidence type="ECO:0008006" key="3">
    <source>
        <dbReference type="Google" id="ProtNLM"/>
    </source>
</evidence>
<evidence type="ECO:0000313" key="2">
    <source>
        <dbReference type="Proteomes" id="UP000002350"/>
    </source>
</evidence>
<dbReference type="EMBL" id="AP011177">
    <property type="protein sequence ID" value="BAJ02403.1"/>
    <property type="molecule type" value="Genomic_DNA"/>
</dbReference>
<accession>D4ZL54</accession>